<comment type="caution">
    <text evidence="2">The sequence shown here is derived from an EMBL/GenBank/DDBJ whole genome shotgun (WGS) entry which is preliminary data.</text>
</comment>
<dbReference type="AlphaFoldDB" id="A0A3M3X7J8"/>
<dbReference type="EMBL" id="RBPX01000180">
    <property type="protein sequence ID" value="RMO65383.1"/>
    <property type="molecule type" value="Genomic_DNA"/>
</dbReference>
<accession>A0A3M3X7J8</accession>
<evidence type="ECO:0000256" key="1">
    <source>
        <dbReference type="SAM" id="Coils"/>
    </source>
</evidence>
<dbReference type="Proteomes" id="UP000274541">
    <property type="component" value="Unassembled WGS sequence"/>
</dbReference>
<gene>
    <name evidence="2" type="ORF">ALQ37_200096</name>
</gene>
<dbReference type="RefSeq" id="WP_150116845.1">
    <property type="nucleotide sequence ID" value="NZ_LJRP01000139.1"/>
</dbReference>
<organism evidence="2 3">
    <name type="scientific">Pseudomonas syringae pv. aptata</name>
    <dbReference type="NCBI Taxonomy" id="83167"/>
    <lineage>
        <taxon>Bacteria</taxon>
        <taxon>Pseudomonadati</taxon>
        <taxon>Pseudomonadota</taxon>
        <taxon>Gammaproteobacteria</taxon>
        <taxon>Pseudomonadales</taxon>
        <taxon>Pseudomonadaceae</taxon>
        <taxon>Pseudomonas</taxon>
        <taxon>Pseudomonas syringae</taxon>
    </lineage>
</organism>
<evidence type="ECO:0000313" key="3">
    <source>
        <dbReference type="Proteomes" id="UP000274541"/>
    </source>
</evidence>
<keyword evidence="1" id="KW-0175">Coiled coil</keyword>
<name>A0A3M3X7J8_PSEAP</name>
<reference evidence="2 3" key="1">
    <citation type="submission" date="2018-08" db="EMBL/GenBank/DDBJ databases">
        <title>Recombination of ecologically and evolutionarily significant loci maintains genetic cohesion in the Pseudomonas syringae species complex.</title>
        <authorList>
            <person name="Dillon M."/>
            <person name="Thakur S."/>
            <person name="Almeida R.N.D."/>
            <person name="Weir B.S."/>
            <person name="Guttman D.S."/>
        </authorList>
    </citation>
    <scope>NUCLEOTIDE SEQUENCE [LARGE SCALE GENOMIC DNA]</scope>
    <source>
        <strain evidence="2 3">ICMP 4388</strain>
    </source>
</reference>
<feature type="coiled-coil region" evidence="1">
    <location>
        <begin position="239"/>
        <end position="266"/>
    </location>
</feature>
<protein>
    <submittedName>
        <fullName evidence="2">Uncharacterized protein</fullName>
    </submittedName>
</protein>
<sequence>MLDEGFKAWQAHVFLLSKGPMSSSVSNISEAQTMCWLTTTERGPTVKHEELNAIFVKIDDCDFAGARTELHALAQELAHKGELEYSDFLADYAYRSSRIANSVQQTMPWSESDKKLKRLEKDYKELAARQDKIIIDAYEYFKEYEKIATTTPSHRTVFSFFNLEHDDNFPAIDAFMKKEKQTYITPENITSVFVHQLKFYARLEKAGVTTFLNLAQRITNIESGKYWRYVELRKKTMAQKKAIDEIDSITERLNELEKQADEIRSYYWLNDHSSAEFRNDFIECLEAFHKTQANSSNQMENDDRRF</sequence>
<proteinExistence type="predicted"/>
<evidence type="ECO:0000313" key="2">
    <source>
        <dbReference type="EMBL" id="RMO65383.1"/>
    </source>
</evidence>
<feature type="coiled-coil region" evidence="1">
    <location>
        <begin position="109"/>
        <end position="136"/>
    </location>
</feature>